<evidence type="ECO:0000313" key="26">
    <source>
        <dbReference type="Proteomes" id="UP000004095"/>
    </source>
</evidence>
<dbReference type="PANTHER" id="PTHR11136:SF0">
    <property type="entry name" value="DIHYDROFOLATE SYNTHETASE-RELATED"/>
    <property type="match status" value="1"/>
</dbReference>
<keyword evidence="9 22" id="KW-0436">Ligase</keyword>
<dbReference type="FunFam" id="3.40.1190.10:FF:000011">
    <property type="entry name" value="Folylpolyglutamate synthase/dihydrofolate synthase"/>
    <property type="match status" value="1"/>
</dbReference>
<dbReference type="InterPro" id="IPR004101">
    <property type="entry name" value="Mur_ligase_C"/>
</dbReference>
<protein>
    <recommendedName>
        <fullName evidence="8">Dihydrofolate synthase/folylpolyglutamate synthase</fullName>
        <ecNumber evidence="6">6.3.2.12</ecNumber>
        <ecNumber evidence="7">6.3.2.17</ecNumber>
    </recommendedName>
    <alternativeName>
        <fullName evidence="17">Folylpoly-gamma-glutamate synthetase-dihydrofolate synthetase</fullName>
    </alternativeName>
    <alternativeName>
        <fullName evidence="15">Folylpolyglutamate synthetase</fullName>
    </alternativeName>
    <alternativeName>
        <fullName evidence="16">Tetrahydrofolylpolyglutamate synthase</fullName>
    </alternativeName>
</protein>
<dbReference type="InterPro" id="IPR018109">
    <property type="entry name" value="Folylpolyglutamate_synth_CS"/>
</dbReference>
<dbReference type="Gene3D" id="3.90.190.20">
    <property type="entry name" value="Mur ligase, C-terminal domain"/>
    <property type="match status" value="1"/>
</dbReference>
<comment type="catalytic activity">
    <reaction evidence="18">
        <text>(6S)-5,6,7,8-tetrahydrofolyl-(gamma-L-Glu)(n) + L-glutamate + ATP = (6S)-5,6,7,8-tetrahydrofolyl-(gamma-L-Glu)(n+1) + ADP + phosphate + H(+)</text>
        <dbReference type="Rhea" id="RHEA:10580"/>
        <dbReference type="Rhea" id="RHEA-COMP:14738"/>
        <dbReference type="Rhea" id="RHEA-COMP:14740"/>
        <dbReference type="ChEBI" id="CHEBI:15378"/>
        <dbReference type="ChEBI" id="CHEBI:29985"/>
        <dbReference type="ChEBI" id="CHEBI:30616"/>
        <dbReference type="ChEBI" id="CHEBI:43474"/>
        <dbReference type="ChEBI" id="CHEBI:141005"/>
        <dbReference type="ChEBI" id="CHEBI:456216"/>
        <dbReference type="EC" id="6.3.2.17"/>
    </reaction>
</comment>
<evidence type="ECO:0000256" key="1">
    <source>
        <dbReference type="ARBA" id="ARBA00001946"/>
    </source>
</evidence>
<dbReference type="NCBIfam" id="TIGR01499">
    <property type="entry name" value="folC"/>
    <property type="match status" value="1"/>
</dbReference>
<evidence type="ECO:0000259" key="23">
    <source>
        <dbReference type="Pfam" id="PF02875"/>
    </source>
</evidence>
<comment type="catalytic activity">
    <reaction evidence="19">
        <text>10-formyltetrahydrofolyl-(gamma-L-Glu)(n) + L-glutamate + ATP = 10-formyltetrahydrofolyl-(gamma-L-Glu)(n+1) + ADP + phosphate + H(+)</text>
        <dbReference type="Rhea" id="RHEA:51904"/>
        <dbReference type="Rhea" id="RHEA-COMP:13088"/>
        <dbReference type="Rhea" id="RHEA-COMP:14300"/>
        <dbReference type="ChEBI" id="CHEBI:15378"/>
        <dbReference type="ChEBI" id="CHEBI:29985"/>
        <dbReference type="ChEBI" id="CHEBI:30616"/>
        <dbReference type="ChEBI" id="CHEBI:43474"/>
        <dbReference type="ChEBI" id="CHEBI:134413"/>
        <dbReference type="ChEBI" id="CHEBI:456216"/>
        <dbReference type="EC" id="6.3.2.17"/>
    </reaction>
</comment>
<keyword evidence="10" id="KW-0479">Metal-binding</keyword>
<evidence type="ECO:0000256" key="8">
    <source>
        <dbReference type="ARBA" id="ARBA00019357"/>
    </source>
</evidence>
<dbReference type="Pfam" id="PF02875">
    <property type="entry name" value="Mur_ligase_C"/>
    <property type="match status" value="1"/>
</dbReference>
<comment type="pathway">
    <text evidence="3">Cofactor biosynthesis; tetrahydrofolate biosynthesis; 7,8-dihydrofolate from 2-amino-4-hydroxy-6-hydroxymethyl-7,8-dihydropteridine diphosphate and 4-aminobenzoate: step 2/2.</text>
</comment>
<comment type="catalytic activity">
    <reaction evidence="21">
        <text>7,8-dihydropteroate + L-glutamate + ATP = 7,8-dihydrofolate + ADP + phosphate + H(+)</text>
        <dbReference type="Rhea" id="RHEA:23584"/>
        <dbReference type="ChEBI" id="CHEBI:15378"/>
        <dbReference type="ChEBI" id="CHEBI:17839"/>
        <dbReference type="ChEBI" id="CHEBI:29985"/>
        <dbReference type="ChEBI" id="CHEBI:30616"/>
        <dbReference type="ChEBI" id="CHEBI:43474"/>
        <dbReference type="ChEBI" id="CHEBI:57451"/>
        <dbReference type="ChEBI" id="CHEBI:456216"/>
        <dbReference type="EC" id="6.3.2.12"/>
    </reaction>
</comment>
<dbReference type="EMBL" id="AAWS01000001">
    <property type="protein sequence ID" value="EAY32060.1"/>
    <property type="molecule type" value="Genomic_DNA"/>
</dbReference>
<dbReference type="GO" id="GO:0005737">
    <property type="term" value="C:cytoplasm"/>
    <property type="evidence" value="ECO:0007669"/>
    <property type="project" value="TreeGrafter"/>
</dbReference>
<sequence length="428" mass="47521">MTYEQTLDYLYKQLPIFQNIGGKAFNASLDNIRRFCAHLGNPHTQYPTLHIAGTNGKGSSSHMLAAVLQAAGYKVGLYTSPHLKSFTERVRVNGQAIAPAQIVAFVQRYQTQIESWRPSFFEVTVAMALDYFAQQKVDVAVIEVGLGGRLDATNIVTPEACLITNISFDHQQILGNTLKAIAKEKAGIIKLNTPVVIGERQTETTPVFETTSQQHQAPLYFAQDEYFCKWADVAQGKLMVKKNGKAFLPEITMSLKGSYQEKNINGVLKVLEILQNRDWQITQEHIIEGLQKTVELTQLKGRWQVLKKAPLTICDTAHNEAGLSQVMTQLQQLPRQQLHIVLGAMADKVLDKILPLFPMEATYYFCAPAIPRAMEVNKLKQLAAGFELRGLAYASVMEAYTQAQSQAQINDVVFAGGSTFVLAEIEGV</sequence>
<evidence type="ECO:0000256" key="14">
    <source>
        <dbReference type="ARBA" id="ARBA00022909"/>
    </source>
</evidence>
<dbReference type="OrthoDB" id="9809356at2"/>
<keyword evidence="11 22" id="KW-0547">Nucleotide-binding</keyword>
<comment type="catalytic activity">
    <reaction evidence="20">
        <text>(6R)-5,10-methylenetetrahydrofolyl-(gamma-L-Glu)(n) + L-glutamate + ATP = (6R)-5,10-methylenetetrahydrofolyl-(gamma-L-Glu)(n+1) + ADP + phosphate + H(+)</text>
        <dbReference type="Rhea" id="RHEA:51912"/>
        <dbReference type="Rhea" id="RHEA-COMP:13257"/>
        <dbReference type="Rhea" id="RHEA-COMP:13258"/>
        <dbReference type="ChEBI" id="CHEBI:15378"/>
        <dbReference type="ChEBI" id="CHEBI:29985"/>
        <dbReference type="ChEBI" id="CHEBI:30616"/>
        <dbReference type="ChEBI" id="CHEBI:43474"/>
        <dbReference type="ChEBI" id="CHEBI:136572"/>
        <dbReference type="ChEBI" id="CHEBI:456216"/>
        <dbReference type="EC" id="6.3.2.17"/>
    </reaction>
</comment>
<dbReference type="Proteomes" id="UP000004095">
    <property type="component" value="Unassembled WGS sequence"/>
</dbReference>
<evidence type="ECO:0000256" key="22">
    <source>
        <dbReference type="PIRNR" id="PIRNR001563"/>
    </source>
</evidence>
<gene>
    <name evidence="25" type="ORF">M23134_02089</name>
</gene>
<comment type="function">
    <text evidence="2">Functions in two distinct reactions of the de novo folate biosynthetic pathway. Catalyzes the addition of a glutamate residue to dihydropteroate (7,8-dihydropteroate or H2Pte) to form dihydrofolate (7,8-dihydrofolate monoglutamate or H2Pte-Glu). Also catalyzes successive additions of L-glutamate to tetrahydrofolate or 10-formyltetrahydrofolate or 5,10-methylenetetrahydrofolate, leading to folylpolyglutamate derivatives.</text>
</comment>
<dbReference type="InterPro" id="IPR036615">
    <property type="entry name" value="Mur_ligase_C_dom_sf"/>
</dbReference>
<dbReference type="EC" id="6.3.2.17" evidence="7"/>
<dbReference type="PIRSF" id="PIRSF001563">
    <property type="entry name" value="Folylpolyglu_synth"/>
    <property type="match status" value="1"/>
</dbReference>
<dbReference type="InterPro" id="IPR013221">
    <property type="entry name" value="Mur_ligase_cen"/>
</dbReference>
<evidence type="ECO:0000256" key="7">
    <source>
        <dbReference type="ARBA" id="ARBA00013025"/>
    </source>
</evidence>
<reference evidence="25 26" key="1">
    <citation type="submission" date="2007-01" db="EMBL/GenBank/DDBJ databases">
        <authorList>
            <person name="Haygood M."/>
            <person name="Podell S."/>
            <person name="Anderson C."/>
            <person name="Hopkinson B."/>
            <person name="Roe K."/>
            <person name="Barbeau K."/>
            <person name="Gaasterland T."/>
            <person name="Ferriera S."/>
            <person name="Johnson J."/>
            <person name="Kravitz S."/>
            <person name="Beeson K."/>
            <person name="Sutton G."/>
            <person name="Rogers Y.-H."/>
            <person name="Friedman R."/>
            <person name="Frazier M."/>
            <person name="Venter J.C."/>
        </authorList>
    </citation>
    <scope>NUCLEOTIDE SEQUENCE [LARGE SCALE GENOMIC DNA]</scope>
    <source>
        <strain evidence="25 26">ATCC 23134</strain>
    </source>
</reference>
<evidence type="ECO:0000313" key="25">
    <source>
        <dbReference type="EMBL" id="EAY32060.1"/>
    </source>
</evidence>
<evidence type="ECO:0000256" key="5">
    <source>
        <dbReference type="ARBA" id="ARBA00008276"/>
    </source>
</evidence>
<dbReference type="EC" id="6.3.2.12" evidence="6"/>
<name>A1ZCQ8_MICM2</name>
<accession>A1ZCQ8</accession>
<dbReference type="Pfam" id="PF08245">
    <property type="entry name" value="Mur_ligase_M"/>
    <property type="match status" value="1"/>
</dbReference>
<evidence type="ECO:0000256" key="12">
    <source>
        <dbReference type="ARBA" id="ARBA00022840"/>
    </source>
</evidence>
<evidence type="ECO:0000256" key="3">
    <source>
        <dbReference type="ARBA" id="ARBA00004799"/>
    </source>
</evidence>
<dbReference type="eggNOG" id="COG0285">
    <property type="taxonomic scope" value="Bacteria"/>
</dbReference>
<evidence type="ECO:0000256" key="10">
    <source>
        <dbReference type="ARBA" id="ARBA00022723"/>
    </source>
</evidence>
<proteinExistence type="inferred from homology"/>
<dbReference type="InterPro" id="IPR001645">
    <property type="entry name" value="Folylpolyglutamate_synth"/>
</dbReference>
<evidence type="ECO:0000256" key="17">
    <source>
        <dbReference type="ARBA" id="ARBA00032510"/>
    </source>
</evidence>
<feature type="domain" description="Mur ligase central" evidence="24">
    <location>
        <begin position="51"/>
        <end position="265"/>
    </location>
</feature>
<evidence type="ECO:0000256" key="21">
    <source>
        <dbReference type="ARBA" id="ARBA00049161"/>
    </source>
</evidence>
<dbReference type="SUPFAM" id="SSF53623">
    <property type="entry name" value="MurD-like peptide ligases, catalytic domain"/>
    <property type="match status" value="1"/>
</dbReference>
<organism evidence="25 26">
    <name type="scientific">Microscilla marina ATCC 23134</name>
    <dbReference type="NCBI Taxonomy" id="313606"/>
    <lineage>
        <taxon>Bacteria</taxon>
        <taxon>Pseudomonadati</taxon>
        <taxon>Bacteroidota</taxon>
        <taxon>Cytophagia</taxon>
        <taxon>Cytophagales</taxon>
        <taxon>Microscillaceae</taxon>
        <taxon>Microscilla</taxon>
    </lineage>
</organism>
<dbReference type="SUPFAM" id="SSF53244">
    <property type="entry name" value="MurD-like peptide ligases, peptide-binding domain"/>
    <property type="match status" value="1"/>
</dbReference>
<keyword evidence="14" id="KW-0289">Folate biosynthesis</keyword>
<evidence type="ECO:0000256" key="13">
    <source>
        <dbReference type="ARBA" id="ARBA00022842"/>
    </source>
</evidence>
<dbReference type="GO" id="GO:0046872">
    <property type="term" value="F:metal ion binding"/>
    <property type="evidence" value="ECO:0007669"/>
    <property type="project" value="UniProtKB-KW"/>
</dbReference>
<evidence type="ECO:0000256" key="2">
    <source>
        <dbReference type="ARBA" id="ARBA00002714"/>
    </source>
</evidence>
<evidence type="ECO:0000256" key="19">
    <source>
        <dbReference type="ARBA" id="ARBA00047808"/>
    </source>
</evidence>
<comment type="cofactor">
    <cofactor evidence="1">
        <name>Mg(2+)</name>
        <dbReference type="ChEBI" id="CHEBI:18420"/>
    </cofactor>
</comment>
<evidence type="ECO:0000256" key="16">
    <source>
        <dbReference type="ARBA" id="ARBA00030592"/>
    </source>
</evidence>
<evidence type="ECO:0000256" key="6">
    <source>
        <dbReference type="ARBA" id="ARBA00013023"/>
    </source>
</evidence>
<dbReference type="GO" id="GO:0004326">
    <property type="term" value="F:tetrahydrofolylpolyglutamate synthase activity"/>
    <property type="evidence" value="ECO:0007669"/>
    <property type="project" value="UniProtKB-EC"/>
</dbReference>
<comment type="similarity">
    <text evidence="5 22">Belongs to the folylpolyglutamate synthase family.</text>
</comment>
<feature type="domain" description="Mur ligase C-terminal" evidence="23">
    <location>
        <begin position="301"/>
        <end position="418"/>
    </location>
</feature>
<comment type="pathway">
    <text evidence="4">Cofactor biosynthesis; tetrahydrofolylpolyglutamate biosynthesis.</text>
</comment>
<dbReference type="AlphaFoldDB" id="A1ZCQ8"/>
<comment type="caution">
    <text evidence="25">The sequence shown here is derived from an EMBL/GenBank/DDBJ whole genome shotgun (WGS) entry which is preliminary data.</text>
</comment>
<keyword evidence="12 22" id="KW-0067">ATP-binding</keyword>
<dbReference type="GO" id="GO:0046656">
    <property type="term" value="P:folic acid biosynthetic process"/>
    <property type="evidence" value="ECO:0007669"/>
    <property type="project" value="UniProtKB-KW"/>
</dbReference>
<dbReference type="RefSeq" id="WP_002693003.1">
    <property type="nucleotide sequence ID" value="NZ_AAWS01000001.1"/>
</dbReference>
<dbReference type="InterPro" id="IPR036565">
    <property type="entry name" value="Mur-like_cat_sf"/>
</dbReference>
<evidence type="ECO:0000256" key="11">
    <source>
        <dbReference type="ARBA" id="ARBA00022741"/>
    </source>
</evidence>
<evidence type="ECO:0000256" key="4">
    <source>
        <dbReference type="ARBA" id="ARBA00005150"/>
    </source>
</evidence>
<keyword evidence="13" id="KW-0460">Magnesium</keyword>
<dbReference type="GO" id="GO:0005524">
    <property type="term" value="F:ATP binding"/>
    <property type="evidence" value="ECO:0007669"/>
    <property type="project" value="UniProtKB-KW"/>
</dbReference>
<evidence type="ECO:0000259" key="24">
    <source>
        <dbReference type="Pfam" id="PF08245"/>
    </source>
</evidence>
<dbReference type="GO" id="GO:0008841">
    <property type="term" value="F:dihydrofolate synthase activity"/>
    <property type="evidence" value="ECO:0007669"/>
    <property type="project" value="UniProtKB-EC"/>
</dbReference>
<evidence type="ECO:0000256" key="20">
    <source>
        <dbReference type="ARBA" id="ARBA00049035"/>
    </source>
</evidence>
<evidence type="ECO:0000256" key="9">
    <source>
        <dbReference type="ARBA" id="ARBA00022598"/>
    </source>
</evidence>
<dbReference type="PROSITE" id="PS01012">
    <property type="entry name" value="FOLYLPOLYGLU_SYNT_2"/>
    <property type="match status" value="1"/>
</dbReference>
<dbReference type="PANTHER" id="PTHR11136">
    <property type="entry name" value="FOLYLPOLYGLUTAMATE SYNTHASE-RELATED"/>
    <property type="match status" value="1"/>
</dbReference>
<evidence type="ECO:0000256" key="18">
    <source>
        <dbReference type="ARBA" id="ARBA00047493"/>
    </source>
</evidence>
<dbReference type="Gene3D" id="3.40.1190.10">
    <property type="entry name" value="Mur-like, catalytic domain"/>
    <property type="match status" value="1"/>
</dbReference>
<keyword evidence="26" id="KW-1185">Reference proteome</keyword>
<evidence type="ECO:0000256" key="15">
    <source>
        <dbReference type="ARBA" id="ARBA00030048"/>
    </source>
</evidence>